<evidence type="ECO:0000313" key="4">
    <source>
        <dbReference type="Proteomes" id="UP000821837"/>
    </source>
</evidence>
<evidence type="ECO:0000313" key="3">
    <source>
        <dbReference type="EMBL" id="KAH7982585.1"/>
    </source>
</evidence>
<sequence length="187" mass="19424">MESELETRVNLPVVQVNRGGLYAVVAVLGIVILACVCVLAYSFSNYAMLKRNAEEMRLYIASRTNMTGQLGGDKPAADGDTAGDGHPPSLKSLEPAAAMPRIILGSGLGKRAKKSHPFLVKSANGTLVMTARQEAFVATAYTQRLGASRGAGGGKTPAAVAAVASKAPAAAYDILVASVNWNDPHSK</sequence>
<organism evidence="3 4">
    <name type="scientific">Rhipicephalus sanguineus</name>
    <name type="common">Brown dog tick</name>
    <name type="synonym">Ixodes sanguineus</name>
    <dbReference type="NCBI Taxonomy" id="34632"/>
    <lineage>
        <taxon>Eukaryota</taxon>
        <taxon>Metazoa</taxon>
        <taxon>Ecdysozoa</taxon>
        <taxon>Arthropoda</taxon>
        <taxon>Chelicerata</taxon>
        <taxon>Arachnida</taxon>
        <taxon>Acari</taxon>
        <taxon>Parasitiformes</taxon>
        <taxon>Ixodida</taxon>
        <taxon>Ixodoidea</taxon>
        <taxon>Ixodidae</taxon>
        <taxon>Rhipicephalinae</taxon>
        <taxon>Rhipicephalus</taxon>
        <taxon>Rhipicephalus</taxon>
    </lineage>
</organism>
<dbReference type="Proteomes" id="UP000821837">
    <property type="component" value="Chromosome 1"/>
</dbReference>
<protein>
    <submittedName>
        <fullName evidence="3">Uncharacterized protein</fullName>
    </submittedName>
</protein>
<accession>A0A9D4QII7</accession>
<name>A0A9D4QII7_RHISA</name>
<dbReference type="AlphaFoldDB" id="A0A9D4QII7"/>
<feature type="region of interest" description="Disordered" evidence="1">
    <location>
        <begin position="70"/>
        <end position="91"/>
    </location>
</feature>
<reference evidence="3" key="2">
    <citation type="submission" date="2021-09" db="EMBL/GenBank/DDBJ databases">
        <authorList>
            <person name="Jia N."/>
            <person name="Wang J."/>
            <person name="Shi W."/>
            <person name="Du L."/>
            <person name="Sun Y."/>
            <person name="Zhan W."/>
            <person name="Jiang J."/>
            <person name="Wang Q."/>
            <person name="Zhang B."/>
            <person name="Ji P."/>
            <person name="Sakyi L.B."/>
            <person name="Cui X."/>
            <person name="Yuan T."/>
            <person name="Jiang B."/>
            <person name="Yang W."/>
            <person name="Lam T.T.-Y."/>
            <person name="Chang Q."/>
            <person name="Ding S."/>
            <person name="Wang X."/>
            <person name="Zhu J."/>
            <person name="Ruan X."/>
            <person name="Zhao L."/>
            <person name="Wei J."/>
            <person name="Que T."/>
            <person name="Du C."/>
            <person name="Cheng J."/>
            <person name="Dai P."/>
            <person name="Han X."/>
            <person name="Huang E."/>
            <person name="Gao Y."/>
            <person name="Liu J."/>
            <person name="Shao H."/>
            <person name="Ye R."/>
            <person name="Li L."/>
            <person name="Wei W."/>
            <person name="Wang X."/>
            <person name="Wang C."/>
            <person name="Huo Q."/>
            <person name="Li W."/>
            <person name="Guo W."/>
            <person name="Chen H."/>
            <person name="Chen S."/>
            <person name="Zhou L."/>
            <person name="Zhou L."/>
            <person name="Ni X."/>
            <person name="Tian J."/>
            <person name="Zhou Y."/>
            <person name="Sheng Y."/>
            <person name="Liu T."/>
            <person name="Pan Y."/>
            <person name="Xia L."/>
            <person name="Li J."/>
            <person name="Zhao F."/>
            <person name="Cao W."/>
        </authorList>
    </citation>
    <scope>NUCLEOTIDE SEQUENCE</scope>
    <source>
        <strain evidence="3">Rsan-2018</strain>
        <tissue evidence="3">Larvae</tissue>
    </source>
</reference>
<evidence type="ECO:0000256" key="1">
    <source>
        <dbReference type="SAM" id="MobiDB-lite"/>
    </source>
</evidence>
<keyword evidence="2" id="KW-0812">Transmembrane</keyword>
<keyword evidence="4" id="KW-1185">Reference proteome</keyword>
<gene>
    <name evidence="3" type="ORF">HPB52_005774</name>
</gene>
<dbReference type="EMBL" id="JABSTV010001245">
    <property type="protein sequence ID" value="KAH7982585.1"/>
    <property type="molecule type" value="Genomic_DNA"/>
</dbReference>
<comment type="caution">
    <text evidence="3">The sequence shown here is derived from an EMBL/GenBank/DDBJ whole genome shotgun (WGS) entry which is preliminary data.</text>
</comment>
<keyword evidence="2" id="KW-1133">Transmembrane helix</keyword>
<proteinExistence type="predicted"/>
<feature type="transmembrane region" description="Helical" evidence="2">
    <location>
        <begin position="20"/>
        <end position="41"/>
    </location>
</feature>
<reference evidence="3" key="1">
    <citation type="journal article" date="2020" name="Cell">
        <title>Large-Scale Comparative Analyses of Tick Genomes Elucidate Their Genetic Diversity and Vector Capacities.</title>
        <authorList>
            <consortium name="Tick Genome and Microbiome Consortium (TIGMIC)"/>
            <person name="Jia N."/>
            <person name="Wang J."/>
            <person name="Shi W."/>
            <person name="Du L."/>
            <person name="Sun Y."/>
            <person name="Zhan W."/>
            <person name="Jiang J.F."/>
            <person name="Wang Q."/>
            <person name="Zhang B."/>
            <person name="Ji P."/>
            <person name="Bell-Sakyi L."/>
            <person name="Cui X.M."/>
            <person name="Yuan T.T."/>
            <person name="Jiang B.G."/>
            <person name="Yang W.F."/>
            <person name="Lam T.T."/>
            <person name="Chang Q.C."/>
            <person name="Ding S.J."/>
            <person name="Wang X.J."/>
            <person name="Zhu J.G."/>
            <person name="Ruan X.D."/>
            <person name="Zhao L."/>
            <person name="Wei J.T."/>
            <person name="Ye R.Z."/>
            <person name="Que T.C."/>
            <person name="Du C.H."/>
            <person name="Zhou Y.H."/>
            <person name="Cheng J.X."/>
            <person name="Dai P.F."/>
            <person name="Guo W.B."/>
            <person name="Han X.H."/>
            <person name="Huang E.J."/>
            <person name="Li L.F."/>
            <person name="Wei W."/>
            <person name="Gao Y.C."/>
            <person name="Liu J.Z."/>
            <person name="Shao H.Z."/>
            <person name="Wang X."/>
            <person name="Wang C.C."/>
            <person name="Yang T.C."/>
            <person name="Huo Q.B."/>
            <person name="Li W."/>
            <person name="Chen H.Y."/>
            <person name="Chen S.E."/>
            <person name="Zhou L.G."/>
            <person name="Ni X.B."/>
            <person name="Tian J.H."/>
            <person name="Sheng Y."/>
            <person name="Liu T."/>
            <person name="Pan Y.S."/>
            <person name="Xia L.Y."/>
            <person name="Li J."/>
            <person name="Zhao F."/>
            <person name="Cao W.C."/>
        </authorList>
    </citation>
    <scope>NUCLEOTIDE SEQUENCE</scope>
    <source>
        <strain evidence="3">Rsan-2018</strain>
    </source>
</reference>
<keyword evidence="2" id="KW-0472">Membrane</keyword>
<evidence type="ECO:0000256" key="2">
    <source>
        <dbReference type="SAM" id="Phobius"/>
    </source>
</evidence>